<dbReference type="AlphaFoldDB" id="A0A395ICF2"/>
<protein>
    <recommendedName>
        <fullName evidence="3">PEBP-like protein</fullName>
    </recommendedName>
</protein>
<sequence length="126" mass="13583">MLDLNIPDSDVTTVDKYGTLVPGLAANNTTRLHWWGGNFTLEGRTFVNSSAALAPYTAPRPRDSTEHSYTMYLFKQPKGCVPSEAAVEGVYYDQTADARFNFSLAPIVAAVGEPVAATYSVSSATE</sequence>
<evidence type="ECO:0008006" key="3">
    <source>
        <dbReference type="Google" id="ProtNLM"/>
    </source>
</evidence>
<reference evidence="1 2" key="1">
    <citation type="submission" date="2018-02" db="EMBL/GenBank/DDBJ databases">
        <title>The genomes of Aspergillus section Nigri reveals drivers in fungal speciation.</title>
        <authorList>
            <consortium name="DOE Joint Genome Institute"/>
            <person name="Vesth T.C."/>
            <person name="Nybo J."/>
            <person name="Theobald S."/>
            <person name="Brandl J."/>
            <person name="Frisvad J.C."/>
            <person name="Nielsen K.F."/>
            <person name="Lyhne E.K."/>
            <person name="Kogle M.E."/>
            <person name="Kuo A."/>
            <person name="Riley R."/>
            <person name="Clum A."/>
            <person name="Nolan M."/>
            <person name="Lipzen A."/>
            <person name="Salamov A."/>
            <person name="Henrissat B."/>
            <person name="Wiebenga A."/>
            <person name="De vries R.P."/>
            <person name="Grigoriev I.V."/>
            <person name="Mortensen U.H."/>
            <person name="Andersen M.R."/>
            <person name="Baker S.E."/>
        </authorList>
    </citation>
    <scope>NUCLEOTIDE SEQUENCE [LARGE SCALE GENOMIC DNA]</scope>
    <source>
        <strain evidence="1 2">CBS 101889</strain>
    </source>
</reference>
<dbReference type="Proteomes" id="UP000248961">
    <property type="component" value="Unassembled WGS sequence"/>
</dbReference>
<keyword evidence="2" id="KW-1185">Reference proteome</keyword>
<dbReference type="VEuPathDB" id="FungiDB:BO97DRAFT_420182"/>
<dbReference type="RefSeq" id="XP_025555942.1">
    <property type="nucleotide sequence ID" value="XM_025696629.1"/>
</dbReference>
<dbReference type="OrthoDB" id="2506647at2759"/>
<name>A0A395ICF2_ASPHC</name>
<dbReference type="Gene3D" id="3.90.280.10">
    <property type="entry name" value="PEBP-like"/>
    <property type="match status" value="1"/>
</dbReference>
<dbReference type="EMBL" id="KZ824268">
    <property type="protein sequence ID" value="RAL16788.1"/>
    <property type="molecule type" value="Genomic_DNA"/>
</dbReference>
<evidence type="ECO:0000313" key="2">
    <source>
        <dbReference type="Proteomes" id="UP000248961"/>
    </source>
</evidence>
<organism evidence="1 2">
    <name type="scientific">Aspergillus homomorphus (strain CBS 101889)</name>
    <dbReference type="NCBI Taxonomy" id="1450537"/>
    <lineage>
        <taxon>Eukaryota</taxon>
        <taxon>Fungi</taxon>
        <taxon>Dikarya</taxon>
        <taxon>Ascomycota</taxon>
        <taxon>Pezizomycotina</taxon>
        <taxon>Eurotiomycetes</taxon>
        <taxon>Eurotiomycetidae</taxon>
        <taxon>Eurotiales</taxon>
        <taxon>Aspergillaceae</taxon>
        <taxon>Aspergillus</taxon>
        <taxon>Aspergillus subgen. Circumdati</taxon>
    </lineage>
</organism>
<accession>A0A395ICF2</accession>
<dbReference type="GeneID" id="37200918"/>
<evidence type="ECO:0000313" key="1">
    <source>
        <dbReference type="EMBL" id="RAL16788.1"/>
    </source>
</evidence>
<dbReference type="SUPFAM" id="SSF49777">
    <property type="entry name" value="PEBP-like"/>
    <property type="match status" value="1"/>
</dbReference>
<dbReference type="STRING" id="1450537.A0A395ICF2"/>
<proteinExistence type="predicted"/>
<dbReference type="InterPro" id="IPR036610">
    <property type="entry name" value="PEBP-like_sf"/>
</dbReference>
<gene>
    <name evidence="1" type="ORF">BO97DRAFT_420182</name>
</gene>